<organism evidence="1 2">
    <name type="scientific">Tetranychus urticae</name>
    <name type="common">Two-spotted spider mite</name>
    <dbReference type="NCBI Taxonomy" id="32264"/>
    <lineage>
        <taxon>Eukaryota</taxon>
        <taxon>Metazoa</taxon>
        <taxon>Ecdysozoa</taxon>
        <taxon>Arthropoda</taxon>
        <taxon>Chelicerata</taxon>
        <taxon>Arachnida</taxon>
        <taxon>Acari</taxon>
        <taxon>Acariformes</taxon>
        <taxon>Trombidiformes</taxon>
        <taxon>Prostigmata</taxon>
        <taxon>Eleutherengona</taxon>
        <taxon>Raphignathae</taxon>
        <taxon>Tetranychoidea</taxon>
        <taxon>Tetranychidae</taxon>
        <taxon>Tetranychus</taxon>
    </lineage>
</organism>
<dbReference type="Proteomes" id="UP000015104">
    <property type="component" value="Unassembled WGS sequence"/>
</dbReference>
<dbReference type="AlphaFoldDB" id="T1KX02"/>
<name>T1KX02_TETUR</name>
<dbReference type="HOGENOM" id="CLU_2906970_0_0_1"/>
<sequence length="62" mass="7555">MFLMAKVVLFSQPQWRLPYYKGSCDKCQNNFHTDDGFWLNVSNDYPSEFYESWPFQMDNNHH</sequence>
<evidence type="ECO:0000313" key="2">
    <source>
        <dbReference type="Proteomes" id="UP000015104"/>
    </source>
</evidence>
<keyword evidence="2" id="KW-1185">Reference proteome</keyword>
<reference evidence="1" key="2">
    <citation type="submission" date="2015-06" db="UniProtKB">
        <authorList>
            <consortium name="EnsemblMetazoa"/>
        </authorList>
    </citation>
    <scope>IDENTIFICATION</scope>
</reference>
<protein>
    <submittedName>
        <fullName evidence="1">Uncharacterized protein</fullName>
    </submittedName>
</protein>
<accession>T1KX02</accession>
<dbReference type="EMBL" id="CAEY01000675">
    <property type="status" value="NOT_ANNOTATED_CDS"/>
    <property type="molecule type" value="Genomic_DNA"/>
</dbReference>
<evidence type="ECO:0000313" key="1">
    <source>
        <dbReference type="EnsemblMetazoa" id="tetur25g00640.1"/>
    </source>
</evidence>
<proteinExistence type="predicted"/>
<dbReference type="EnsemblMetazoa" id="tetur25g00640.1">
    <property type="protein sequence ID" value="tetur25g00640.1"/>
    <property type="gene ID" value="tetur25g00640"/>
</dbReference>
<reference evidence="2" key="1">
    <citation type="submission" date="2011-08" db="EMBL/GenBank/DDBJ databases">
        <authorList>
            <person name="Rombauts S."/>
        </authorList>
    </citation>
    <scope>NUCLEOTIDE SEQUENCE</scope>
    <source>
        <strain evidence="2">London</strain>
    </source>
</reference>